<feature type="transmembrane region" description="Helical" evidence="1">
    <location>
        <begin position="119"/>
        <end position="142"/>
    </location>
</feature>
<evidence type="ECO:0008006" key="4">
    <source>
        <dbReference type="Google" id="ProtNLM"/>
    </source>
</evidence>
<keyword evidence="3" id="KW-1185">Reference proteome</keyword>
<sequence length="158" mass="17211">MPTHIYQPTRNPPSWWDRLLVHSMDSTVAGVFLIFGALAAISLLAPDFIPSKSMDQMPLLVVILVSVFLAAGGVLSIIGLNWPGDVSTGWALERFGLLLSAGGFIAYAISVSWHYPESVFAWVVPLLLGLGGLLRCLSVLMIERHTRRTIAEVKGEIL</sequence>
<feature type="transmembrane region" description="Helical" evidence="1">
    <location>
        <begin position="95"/>
        <end position="113"/>
    </location>
</feature>
<dbReference type="Proteomes" id="UP001139168">
    <property type="component" value="Unassembled WGS sequence"/>
</dbReference>
<keyword evidence="1" id="KW-1133">Transmembrane helix</keyword>
<dbReference type="EMBL" id="JAJFZQ010000006">
    <property type="protein sequence ID" value="MCC3266673.1"/>
    <property type="molecule type" value="Genomic_DNA"/>
</dbReference>
<proteinExistence type="predicted"/>
<feature type="transmembrane region" description="Helical" evidence="1">
    <location>
        <begin position="57"/>
        <end position="83"/>
    </location>
</feature>
<name>A0ABS8GN42_9MICC</name>
<evidence type="ECO:0000313" key="3">
    <source>
        <dbReference type="Proteomes" id="UP001139168"/>
    </source>
</evidence>
<protein>
    <recommendedName>
        <fullName evidence="4">DUF2231 domain-containing protein</fullName>
    </recommendedName>
</protein>
<reference evidence="2" key="1">
    <citation type="submission" date="2021-10" db="EMBL/GenBank/DDBJ databases">
        <title>Novel species in genus Arthrobacter.</title>
        <authorList>
            <person name="Liu Y."/>
        </authorList>
    </citation>
    <scope>NUCLEOTIDE SEQUENCE</scope>
    <source>
        <strain evidence="2">Zg-Y786</strain>
    </source>
</reference>
<evidence type="ECO:0000313" key="2">
    <source>
        <dbReference type="EMBL" id="MCC3266673.1"/>
    </source>
</evidence>
<keyword evidence="1" id="KW-0812">Transmembrane</keyword>
<dbReference type="RefSeq" id="WP_227891479.1">
    <property type="nucleotide sequence ID" value="NZ_JAJFZQ010000006.1"/>
</dbReference>
<accession>A0ABS8GN42</accession>
<keyword evidence="1" id="KW-0472">Membrane</keyword>
<organism evidence="2 3">
    <name type="scientific">Arthrobacter gengyunqii</name>
    <dbReference type="NCBI Taxonomy" id="2886940"/>
    <lineage>
        <taxon>Bacteria</taxon>
        <taxon>Bacillati</taxon>
        <taxon>Actinomycetota</taxon>
        <taxon>Actinomycetes</taxon>
        <taxon>Micrococcales</taxon>
        <taxon>Micrococcaceae</taxon>
        <taxon>Arthrobacter</taxon>
    </lineage>
</organism>
<comment type="caution">
    <text evidence="2">The sequence shown here is derived from an EMBL/GenBank/DDBJ whole genome shotgun (WGS) entry which is preliminary data.</text>
</comment>
<feature type="transmembrane region" description="Helical" evidence="1">
    <location>
        <begin position="27"/>
        <end position="45"/>
    </location>
</feature>
<gene>
    <name evidence="2" type="ORF">LJ752_11550</name>
</gene>
<evidence type="ECO:0000256" key="1">
    <source>
        <dbReference type="SAM" id="Phobius"/>
    </source>
</evidence>